<dbReference type="Proteomes" id="UP000663419">
    <property type="component" value="Chromosome 1"/>
</dbReference>
<feature type="transmembrane region" description="Helical" evidence="1">
    <location>
        <begin position="7"/>
        <end position="28"/>
    </location>
</feature>
<evidence type="ECO:0000313" key="3">
    <source>
        <dbReference type="Proteomes" id="UP000663419"/>
    </source>
</evidence>
<reference evidence="2" key="1">
    <citation type="submission" date="2021-01" db="EMBL/GenBank/DDBJ databases">
        <title>Chromosome-level genome assembly of a human fungal pathogen reveals clustering of transcriptionally co-regulated genes.</title>
        <authorList>
            <person name="Voorhies M."/>
            <person name="Cohen S."/>
            <person name="Shea T.P."/>
            <person name="Petrus S."/>
            <person name="Munoz J.F."/>
            <person name="Poplawski S."/>
            <person name="Goldman W.E."/>
            <person name="Michael T."/>
            <person name="Cuomo C.A."/>
            <person name="Sil A."/>
            <person name="Beyhan S."/>
        </authorList>
    </citation>
    <scope>NUCLEOTIDE SEQUENCE</scope>
    <source>
        <strain evidence="2">H88</strain>
    </source>
</reference>
<evidence type="ECO:0000256" key="1">
    <source>
        <dbReference type="SAM" id="Phobius"/>
    </source>
</evidence>
<keyword evidence="1" id="KW-0472">Membrane</keyword>
<protein>
    <submittedName>
        <fullName evidence="2">Uncharacterized protein</fullName>
    </submittedName>
</protein>
<name>A0A8A1L8V1_AJEC8</name>
<accession>A0A8A1L8V1</accession>
<evidence type="ECO:0000313" key="2">
    <source>
        <dbReference type="EMBL" id="QSS48864.1"/>
    </source>
</evidence>
<dbReference type="AlphaFoldDB" id="A0A8A1L8V1"/>
<proteinExistence type="predicted"/>
<keyword evidence="1" id="KW-0812">Transmembrane</keyword>
<dbReference type="VEuPathDB" id="FungiDB:I7I53_09053"/>
<sequence>MTLVISRFMIMCPPQSAILLCGVLYIYAMKMREIRVLNLSEQILSFFLSLIIFNFSSISISKGFMMGDIRR</sequence>
<keyword evidence="1" id="KW-1133">Transmembrane helix</keyword>
<feature type="transmembrane region" description="Helical" evidence="1">
    <location>
        <begin position="43"/>
        <end position="65"/>
    </location>
</feature>
<dbReference type="EMBL" id="CP069102">
    <property type="protein sequence ID" value="QSS48864.1"/>
    <property type="molecule type" value="Genomic_DNA"/>
</dbReference>
<gene>
    <name evidence="2" type="ORF">I7I53_09053</name>
</gene>
<organism evidence="2 3">
    <name type="scientific">Ajellomyces capsulatus (strain H88)</name>
    <name type="common">Darling's disease fungus</name>
    <name type="synonym">Histoplasma capsulatum</name>
    <dbReference type="NCBI Taxonomy" id="544711"/>
    <lineage>
        <taxon>Eukaryota</taxon>
        <taxon>Fungi</taxon>
        <taxon>Dikarya</taxon>
        <taxon>Ascomycota</taxon>
        <taxon>Pezizomycotina</taxon>
        <taxon>Eurotiomycetes</taxon>
        <taxon>Eurotiomycetidae</taxon>
        <taxon>Onygenales</taxon>
        <taxon>Ajellomycetaceae</taxon>
        <taxon>Histoplasma</taxon>
    </lineage>
</organism>